<keyword evidence="2" id="KW-1185">Reference proteome</keyword>
<dbReference type="Proteomes" id="UP000053105">
    <property type="component" value="Unassembled WGS sequence"/>
</dbReference>
<gene>
    <name evidence="1" type="ORF">WN51_14527</name>
</gene>
<accession>A0A0N0BFK8</accession>
<dbReference type="AlphaFoldDB" id="A0A0N0BFK8"/>
<sequence>MWKHLNRQKTNYRRDRSPLLLEVYATPPHKSRDPNQPIANFRCISVAPEEARFSELPPLKSLLVMKKKKS</sequence>
<evidence type="ECO:0000313" key="2">
    <source>
        <dbReference type="Proteomes" id="UP000053105"/>
    </source>
</evidence>
<name>A0A0N0BFK8_9HYME</name>
<protein>
    <submittedName>
        <fullName evidence="1">Uncharacterized protein</fullName>
    </submittedName>
</protein>
<proteinExistence type="predicted"/>
<dbReference type="EMBL" id="KQ435798">
    <property type="protein sequence ID" value="KOX73481.1"/>
    <property type="molecule type" value="Genomic_DNA"/>
</dbReference>
<dbReference type="OrthoDB" id="8188647at2759"/>
<organism evidence="1 2">
    <name type="scientific">Melipona quadrifasciata</name>
    <dbReference type="NCBI Taxonomy" id="166423"/>
    <lineage>
        <taxon>Eukaryota</taxon>
        <taxon>Metazoa</taxon>
        <taxon>Ecdysozoa</taxon>
        <taxon>Arthropoda</taxon>
        <taxon>Hexapoda</taxon>
        <taxon>Insecta</taxon>
        <taxon>Pterygota</taxon>
        <taxon>Neoptera</taxon>
        <taxon>Endopterygota</taxon>
        <taxon>Hymenoptera</taxon>
        <taxon>Apocrita</taxon>
        <taxon>Aculeata</taxon>
        <taxon>Apoidea</taxon>
        <taxon>Anthophila</taxon>
        <taxon>Apidae</taxon>
        <taxon>Melipona</taxon>
    </lineage>
</organism>
<reference evidence="1 2" key="1">
    <citation type="submission" date="2015-07" db="EMBL/GenBank/DDBJ databases">
        <title>The genome of Melipona quadrifasciata.</title>
        <authorList>
            <person name="Pan H."/>
            <person name="Kapheim K."/>
        </authorList>
    </citation>
    <scope>NUCLEOTIDE SEQUENCE [LARGE SCALE GENOMIC DNA]</scope>
    <source>
        <strain evidence="1">0111107301</strain>
        <tissue evidence="1">Whole body</tissue>
    </source>
</reference>
<evidence type="ECO:0000313" key="1">
    <source>
        <dbReference type="EMBL" id="KOX73481.1"/>
    </source>
</evidence>